<dbReference type="PANTHER" id="PTHR33050">
    <property type="entry name" value="REVERSE TRANSCRIPTASE DOMAIN-CONTAINING PROTEIN"/>
    <property type="match status" value="1"/>
</dbReference>
<keyword evidence="3" id="KW-1185">Reference proteome</keyword>
<evidence type="ECO:0000256" key="1">
    <source>
        <dbReference type="SAM" id="MobiDB-lite"/>
    </source>
</evidence>
<dbReference type="SUPFAM" id="SSF56672">
    <property type="entry name" value="DNA/RNA polymerases"/>
    <property type="match status" value="1"/>
</dbReference>
<dbReference type="Proteomes" id="UP000507470">
    <property type="component" value="Unassembled WGS sequence"/>
</dbReference>
<organism evidence="2 3">
    <name type="scientific">Mytilus coruscus</name>
    <name type="common">Sea mussel</name>
    <dbReference type="NCBI Taxonomy" id="42192"/>
    <lineage>
        <taxon>Eukaryota</taxon>
        <taxon>Metazoa</taxon>
        <taxon>Spiralia</taxon>
        <taxon>Lophotrochozoa</taxon>
        <taxon>Mollusca</taxon>
        <taxon>Bivalvia</taxon>
        <taxon>Autobranchia</taxon>
        <taxon>Pteriomorphia</taxon>
        <taxon>Mytilida</taxon>
        <taxon>Mytiloidea</taxon>
        <taxon>Mytilidae</taxon>
        <taxon>Mytilinae</taxon>
        <taxon>Mytilus</taxon>
    </lineage>
</organism>
<evidence type="ECO:0008006" key="4">
    <source>
        <dbReference type="Google" id="ProtNLM"/>
    </source>
</evidence>
<dbReference type="InterPro" id="IPR052055">
    <property type="entry name" value="Hepadnavirus_pol/RT"/>
</dbReference>
<evidence type="ECO:0000313" key="2">
    <source>
        <dbReference type="EMBL" id="CAC5417122.1"/>
    </source>
</evidence>
<name>A0A6J8EBX5_MYTCO</name>
<reference evidence="2 3" key="1">
    <citation type="submission" date="2020-06" db="EMBL/GenBank/DDBJ databases">
        <authorList>
            <person name="Li R."/>
            <person name="Bekaert M."/>
        </authorList>
    </citation>
    <scope>NUCLEOTIDE SEQUENCE [LARGE SCALE GENOMIC DNA]</scope>
    <source>
        <strain evidence="3">wild</strain>
    </source>
</reference>
<gene>
    <name evidence="2" type="ORF">MCOR_49673</name>
</gene>
<dbReference type="InterPro" id="IPR043502">
    <property type="entry name" value="DNA/RNA_pol_sf"/>
</dbReference>
<dbReference type="PANTHER" id="PTHR33050:SF8">
    <property type="entry name" value="REVERSE TRANSCRIPTASE DOMAIN-CONTAINING PROTEIN"/>
    <property type="match status" value="1"/>
</dbReference>
<feature type="region of interest" description="Disordered" evidence="1">
    <location>
        <begin position="150"/>
        <end position="169"/>
    </location>
</feature>
<sequence length="543" mass="62495">MMRPNTDYNLFKGPTTPNCPLQKTETRKTIICTKTPELGSVIPHHMVIILEMSREGGNWQFYDIEFRKLLERGEAQWGCTHLALYLRAKLQGNVKSGNDNNKSSNTRWPFGFGSLISSHKPVITQKRYKAGITSPFGDPPYLVTETTPLPQGQKKLSPPENDVNYNSNSNTPVKVDRLGYWLKGYNIKMYNYLINGFKYGFDVGFRGSVHHNTVDNLFYQQRLNRILLDKKFKMKLMQIDLLALLIQKPFTEMQLSPSGLAEKKMPGTYKMIHHLSFPEGLSINDNIPQDKCGEQYASIHDAIELIKTVGRKSFCAKTDKPSAFRIINIKESQYKLYGFMWEVKYYYDKNLQMGCSSSCQIFENFSTAIEWIAKNKAPIPNIVHILDDFMIVDKTEDGYASGTYGYGALFGSQWFLGKWDTKWQRQNIAFLELYPIVLAVEIWGQRFKNQSIYFHTDILALVSVINKQTSKDALIMFLIRRLVLHCMRNNVNFKAKHIYGSKNVLADALSRQQVQKFHRLAPWADTVPKPVPNLPDLTSYRNP</sequence>
<evidence type="ECO:0000313" key="3">
    <source>
        <dbReference type="Proteomes" id="UP000507470"/>
    </source>
</evidence>
<dbReference type="OrthoDB" id="10064489at2759"/>
<dbReference type="CDD" id="cd09275">
    <property type="entry name" value="RNase_HI_RT_DIRS1"/>
    <property type="match status" value="1"/>
</dbReference>
<dbReference type="EMBL" id="CACVKT020008728">
    <property type="protein sequence ID" value="CAC5417122.1"/>
    <property type="molecule type" value="Genomic_DNA"/>
</dbReference>
<proteinExistence type="predicted"/>
<accession>A0A6J8EBX5</accession>
<protein>
    <recommendedName>
        <fullName evidence="4">Reverse transcriptase domain-containing protein</fullName>
    </recommendedName>
</protein>
<dbReference type="AlphaFoldDB" id="A0A6J8EBX5"/>